<feature type="domain" description="MAM" evidence="4">
    <location>
        <begin position="381"/>
        <end position="547"/>
    </location>
</feature>
<dbReference type="Proteomes" id="UP000007110">
    <property type="component" value="Unassembled WGS sequence"/>
</dbReference>
<organism evidence="5 6">
    <name type="scientific">Strongylocentrotus purpuratus</name>
    <name type="common">Purple sea urchin</name>
    <dbReference type="NCBI Taxonomy" id="7668"/>
    <lineage>
        <taxon>Eukaryota</taxon>
        <taxon>Metazoa</taxon>
        <taxon>Echinodermata</taxon>
        <taxon>Eleutherozoa</taxon>
        <taxon>Echinozoa</taxon>
        <taxon>Echinoidea</taxon>
        <taxon>Euechinoidea</taxon>
        <taxon>Echinacea</taxon>
        <taxon>Camarodonta</taxon>
        <taxon>Echinidea</taxon>
        <taxon>Strongylocentrotidae</taxon>
        <taxon>Strongylocentrotus</taxon>
    </lineage>
</organism>
<name>A0A7M7RGD8_STRPU</name>
<sequence length="1175" mass="130027">MMKLDVPFRRRLQQHENKMAFVLLSIFACLAAMCGVCVGERCNFDFNLCNYTQDTTDQLDWVRINGASSVDDTGPSADHTHGTSQGYYVYTNAGFPQIAGLVSRLISPPIAVSGPSCLQFYYYMHGAHMGSLRAYTGVDSSSPVWSRSGNQGRQWFRGVATLDPSSSANIQIVFEAVTGPGILSDIAIDDVEVLDGACPIENMRCEFEDGICGFTQDQTDNFDFLRKQGQTPTVTGGPDVDQTYGNQTGHYIYIEAKGNDNHGSDKARIISPKIRGIQANDREAFCVVFWYYMFGDTVGELNVYLRNESSPNLGRPIWGLAGARGETWRAAEVELNTPEDFYVVFEAMRGISLYGAIAIDDIEITSYGCPGHHVIKNVSSVSCDFEEIEICYYTLDSTGSISWDWTNRASPESITGPSVDHTTGNELGYFMYVSSSTLITSADRARLVSPVAKRQTTLSCVEFWYHLYGRDTETLNVYIKPEGEPLPSSSAWSLTGNRGNFWHRATFNIPAFTNDYRLVFEAIPGDEARDDIAIDDVMFYEATPCPTRTTIPPDPVTPPPAVNSIDCDFESNFCGYQQDSENDQADWAREQGKYVRSSDRGPHVDHTLGTGEGYYAMFDPSLFQSLNRYDVAVLVSPFVQASNQPRCVLFYAFMYGSNVDYLNLYIRPWGTTPSLDPQFSIYGNIANEWRLYGMDLPGSKENFHVLFEANIGRFKSSGKIAIDDIGMVTGNCPEQVAPTPLPWGADCDFEQNGTLCGYTQRSTDAFDWTWHQGSTGSTNTGPHSDHTLGTSEGHYMYIETSLPQRPGNLASLISPLLNSQNTDTCLRFYYHAMGEGDIGTLRIIFKLEGLSSLVELFRVTGNKDDRWIPVNIDIPASSTGFADFEVRFNGYKGNSLKGDLAIDDIKFLRQPCDGYPTEGRCSFEQGIEYCGYTLFTTIDVTFPTWQWYDRLALEESPLKNITSTSFMYSTSNTRNIYPVMYSDTYELRARDHCLTARVLFLNEYKMHLSIAVQSGTNGPRNTIGTISGRLDSEWVNEAWKVPSDFMDGPFRLVFTATIQGGSTGIIAIDDVNFSPQSGDCGQDDGGGTSARSSGYSENPGLIAGIIIVLLLLIAVTIVAVMIRLKRSFTGKFPIVSFSNKQPDEQPVISDSGGDNESGITGTSFTSATNVDTSQA</sequence>
<dbReference type="EnsemblMetazoa" id="XM_788546">
    <property type="protein sequence ID" value="XP_793639"/>
    <property type="gene ID" value="LOC588882"/>
</dbReference>
<dbReference type="RefSeq" id="XP_793639.4">
    <property type="nucleotide sequence ID" value="XM_788546.5"/>
</dbReference>
<keyword evidence="2" id="KW-0812">Transmembrane</keyword>
<dbReference type="SUPFAM" id="SSF49899">
    <property type="entry name" value="Concanavalin A-like lectins/glucanases"/>
    <property type="match status" value="6"/>
</dbReference>
<dbReference type="GO" id="GO:0016020">
    <property type="term" value="C:membrane"/>
    <property type="evidence" value="ECO:0007669"/>
    <property type="project" value="InterPro"/>
</dbReference>
<feature type="compositionally biased region" description="Polar residues" evidence="1">
    <location>
        <begin position="1152"/>
        <end position="1175"/>
    </location>
</feature>
<dbReference type="KEGG" id="spu:588882"/>
<dbReference type="InterPro" id="IPR013320">
    <property type="entry name" value="ConA-like_dom_sf"/>
</dbReference>
<evidence type="ECO:0000256" key="1">
    <source>
        <dbReference type="SAM" id="MobiDB-lite"/>
    </source>
</evidence>
<dbReference type="PROSITE" id="PS50060">
    <property type="entry name" value="MAM_2"/>
    <property type="match status" value="6"/>
</dbReference>
<keyword evidence="3" id="KW-0732">Signal</keyword>
<accession>A0A7M7RGD8</accession>
<dbReference type="PANTHER" id="PTHR23282:SF101">
    <property type="entry name" value="MAM DOMAIN-CONTAINING PROTEIN"/>
    <property type="match status" value="1"/>
</dbReference>
<feature type="domain" description="MAM" evidence="4">
    <location>
        <begin position="565"/>
        <end position="734"/>
    </location>
</feature>
<dbReference type="PANTHER" id="PTHR23282">
    <property type="entry name" value="APICAL ENDOSOMAL GLYCOPROTEIN PRECURSOR"/>
    <property type="match status" value="1"/>
</dbReference>
<evidence type="ECO:0000313" key="5">
    <source>
        <dbReference type="EnsemblMetazoa" id="XP_793639"/>
    </source>
</evidence>
<dbReference type="Gene3D" id="2.60.120.200">
    <property type="match status" value="6"/>
</dbReference>
<dbReference type="GeneID" id="588882"/>
<dbReference type="InterPro" id="IPR000998">
    <property type="entry name" value="MAM_dom"/>
</dbReference>
<proteinExistence type="predicted"/>
<evidence type="ECO:0000256" key="3">
    <source>
        <dbReference type="SAM" id="SignalP"/>
    </source>
</evidence>
<dbReference type="AlphaFoldDB" id="A0A7M7RGD8"/>
<keyword evidence="6" id="KW-1185">Reference proteome</keyword>
<dbReference type="OMA" id="HRATFNI"/>
<feature type="domain" description="MAM" evidence="4">
    <location>
        <begin position="745"/>
        <end position="914"/>
    </location>
</feature>
<reference evidence="5" key="2">
    <citation type="submission" date="2021-01" db="UniProtKB">
        <authorList>
            <consortium name="EnsemblMetazoa"/>
        </authorList>
    </citation>
    <scope>IDENTIFICATION</scope>
</reference>
<reference evidence="6" key="1">
    <citation type="submission" date="2015-02" db="EMBL/GenBank/DDBJ databases">
        <title>Genome sequencing for Strongylocentrotus purpuratus.</title>
        <authorList>
            <person name="Murali S."/>
            <person name="Liu Y."/>
            <person name="Vee V."/>
            <person name="English A."/>
            <person name="Wang M."/>
            <person name="Skinner E."/>
            <person name="Han Y."/>
            <person name="Muzny D.M."/>
            <person name="Worley K.C."/>
            <person name="Gibbs R.A."/>
        </authorList>
    </citation>
    <scope>NUCLEOTIDE SEQUENCE</scope>
</reference>
<keyword evidence="2" id="KW-1133">Transmembrane helix</keyword>
<protein>
    <recommendedName>
        <fullName evidence="4">MAM domain-containing protein</fullName>
    </recommendedName>
</protein>
<dbReference type="CDD" id="cd06263">
    <property type="entry name" value="MAM"/>
    <property type="match status" value="5"/>
</dbReference>
<keyword evidence="2" id="KW-0472">Membrane</keyword>
<dbReference type="PROSITE" id="PS00740">
    <property type="entry name" value="MAM_1"/>
    <property type="match status" value="2"/>
</dbReference>
<feature type="domain" description="MAM" evidence="4">
    <location>
        <begin position="919"/>
        <end position="1082"/>
    </location>
</feature>
<feature type="domain" description="MAM" evidence="4">
    <location>
        <begin position="40"/>
        <end position="200"/>
    </location>
</feature>
<feature type="chain" id="PRO_5029512510" description="MAM domain-containing protein" evidence="3">
    <location>
        <begin position="40"/>
        <end position="1175"/>
    </location>
</feature>
<dbReference type="InParanoid" id="A0A7M7RGD8"/>
<feature type="domain" description="MAM" evidence="4">
    <location>
        <begin position="203"/>
        <end position="371"/>
    </location>
</feature>
<feature type="transmembrane region" description="Helical" evidence="2">
    <location>
        <begin position="1101"/>
        <end position="1122"/>
    </location>
</feature>
<dbReference type="InterPro" id="IPR051560">
    <property type="entry name" value="MAM_domain-containing"/>
</dbReference>
<evidence type="ECO:0000256" key="2">
    <source>
        <dbReference type="SAM" id="Phobius"/>
    </source>
</evidence>
<feature type="signal peptide" evidence="3">
    <location>
        <begin position="1"/>
        <end position="39"/>
    </location>
</feature>
<dbReference type="Pfam" id="PF00629">
    <property type="entry name" value="MAM"/>
    <property type="match status" value="6"/>
</dbReference>
<dbReference type="OrthoDB" id="412155at2759"/>
<evidence type="ECO:0000313" key="6">
    <source>
        <dbReference type="Proteomes" id="UP000007110"/>
    </source>
</evidence>
<dbReference type="SMART" id="SM00137">
    <property type="entry name" value="MAM"/>
    <property type="match status" value="6"/>
</dbReference>
<evidence type="ECO:0000259" key="4">
    <source>
        <dbReference type="PROSITE" id="PS50060"/>
    </source>
</evidence>
<feature type="region of interest" description="Disordered" evidence="1">
    <location>
        <begin position="1141"/>
        <end position="1175"/>
    </location>
</feature>
<dbReference type="PROSITE" id="PS51257">
    <property type="entry name" value="PROKAR_LIPOPROTEIN"/>
    <property type="match status" value="1"/>
</dbReference>